<feature type="transmembrane region" description="Helical" evidence="2">
    <location>
        <begin position="73"/>
        <end position="97"/>
    </location>
</feature>
<proteinExistence type="predicted"/>
<dbReference type="AlphaFoldDB" id="A0AAD5YYK9"/>
<dbReference type="Proteomes" id="UP001213000">
    <property type="component" value="Unassembled WGS sequence"/>
</dbReference>
<keyword evidence="2" id="KW-0812">Transmembrane</keyword>
<comment type="caution">
    <text evidence="3">The sequence shown here is derived from an EMBL/GenBank/DDBJ whole genome shotgun (WGS) entry which is preliminary data.</text>
</comment>
<keyword evidence="2" id="KW-0472">Membrane</keyword>
<evidence type="ECO:0000256" key="2">
    <source>
        <dbReference type="SAM" id="Phobius"/>
    </source>
</evidence>
<dbReference type="EMBL" id="JANIEX010000115">
    <property type="protein sequence ID" value="KAJ3573098.1"/>
    <property type="molecule type" value="Genomic_DNA"/>
</dbReference>
<feature type="region of interest" description="Disordered" evidence="1">
    <location>
        <begin position="255"/>
        <end position="279"/>
    </location>
</feature>
<keyword evidence="4" id="KW-1185">Reference proteome</keyword>
<keyword evidence="2" id="KW-1133">Transmembrane helix</keyword>
<reference evidence="3" key="1">
    <citation type="submission" date="2022-07" db="EMBL/GenBank/DDBJ databases">
        <title>Genome Sequence of Leucocoprinus birnbaumii.</title>
        <authorList>
            <person name="Buettner E."/>
        </authorList>
    </citation>
    <scope>NUCLEOTIDE SEQUENCE</scope>
    <source>
        <strain evidence="3">VT141</strain>
    </source>
</reference>
<gene>
    <name evidence="3" type="ORF">NP233_g2643</name>
</gene>
<protein>
    <submittedName>
        <fullName evidence="3">Uncharacterized protein</fullName>
    </submittedName>
</protein>
<evidence type="ECO:0000313" key="3">
    <source>
        <dbReference type="EMBL" id="KAJ3573098.1"/>
    </source>
</evidence>
<sequence>MRPPPLQLKTDNRFPELRPVREENKTSYWETLYRWNWRNVVLIVSVINILRFTLSAVNAYHDVETDNSFNFPHLAGISSFLCSMYLITSLIDIFGLLSLSMCRVIFVRVYVWLAMFSALVDIIAGAVTGSTFYILGVDVIQECVKLAMANELSRKSIFRGQPWPVVEHSLGSRQASQACQAAWKSEGPSQIISIFIFCLLPSLIYCFLVCTYYRQVIDPTHPAYLCETQPYSAIRMDVWPSESPIYNSNPVPTVVQNGKSQGGKKRAPKQPPLMTSSSPMEYLMTPGPPSFGPSRVQGYEPYSETSNVGYWINKRH</sequence>
<accession>A0AAD5YYK9</accession>
<feature type="transmembrane region" description="Helical" evidence="2">
    <location>
        <begin position="109"/>
        <end position="135"/>
    </location>
</feature>
<evidence type="ECO:0000313" key="4">
    <source>
        <dbReference type="Proteomes" id="UP001213000"/>
    </source>
</evidence>
<name>A0AAD5YYK9_9AGAR</name>
<feature type="transmembrane region" description="Helical" evidence="2">
    <location>
        <begin position="191"/>
        <end position="213"/>
    </location>
</feature>
<feature type="transmembrane region" description="Helical" evidence="2">
    <location>
        <begin position="40"/>
        <end position="61"/>
    </location>
</feature>
<organism evidence="3 4">
    <name type="scientific">Leucocoprinus birnbaumii</name>
    <dbReference type="NCBI Taxonomy" id="56174"/>
    <lineage>
        <taxon>Eukaryota</taxon>
        <taxon>Fungi</taxon>
        <taxon>Dikarya</taxon>
        <taxon>Basidiomycota</taxon>
        <taxon>Agaricomycotina</taxon>
        <taxon>Agaricomycetes</taxon>
        <taxon>Agaricomycetidae</taxon>
        <taxon>Agaricales</taxon>
        <taxon>Agaricineae</taxon>
        <taxon>Agaricaceae</taxon>
        <taxon>Leucocoprinus</taxon>
    </lineage>
</organism>
<evidence type="ECO:0000256" key="1">
    <source>
        <dbReference type="SAM" id="MobiDB-lite"/>
    </source>
</evidence>